<dbReference type="Gene3D" id="1.10.150.280">
    <property type="entry name" value="AF1531-like domain"/>
    <property type="match status" value="1"/>
</dbReference>
<dbReference type="HOGENOM" id="CLU_077104_0_0_10"/>
<protein>
    <recommendedName>
        <fullName evidence="4">Competence protein ComEA helix-hairpin-helix repeat region</fullName>
    </recommendedName>
</protein>
<proteinExistence type="predicted"/>
<dbReference type="Proteomes" id="UP000003416">
    <property type="component" value="Unassembled WGS sequence"/>
</dbReference>
<keyword evidence="1" id="KW-0812">Transmembrane</keyword>
<dbReference type="GO" id="GO:0015628">
    <property type="term" value="P:protein secretion by the type II secretion system"/>
    <property type="evidence" value="ECO:0007669"/>
    <property type="project" value="TreeGrafter"/>
</dbReference>
<comment type="caution">
    <text evidence="2">The sequence shown here is derived from an EMBL/GenBank/DDBJ whole genome shotgun (WGS) entry which is preliminary data.</text>
</comment>
<dbReference type="SUPFAM" id="SSF47781">
    <property type="entry name" value="RuvA domain 2-like"/>
    <property type="match status" value="3"/>
</dbReference>
<dbReference type="Pfam" id="PF12836">
    <property type="entry name" value="HHH_3"/>
    <property type="match status" value="3"/>
</dbReference>
<evidence type="ECO:0000313" key="3">
    <source>
        <dbReference type="Proteomes" id="UP000003416"/>
    </source>
</evidence>
<reference evidence="2 3" key="1">
    <citation type="submission" date="2011-02" db="EMBL/GenBank/DDBJ databases">
        <authorList>
            <person name="Weinstock G."/>
            <person name="Sodergren E."/>
            <person name="Clifton S."/>
            <person name="Fulton L."/>
            <person name="Fulton B."/>
            <person name="Courtney L."/>
            <person name="Fronick C."/>
            <person name="Harrison M."/>
            <person name="Strong C."/>
            <person name="Farmer C."/>
            <person name="Delahaunty K."/>
            <person name="Markovic C."/>
            <person name="Hall O."/>
            <person name="Minx P."/>
            <person name="Tomlinson C."/>
            <person name="Mitreva M."/>
            <person name="Hou S."/>
            <person name="Chen J."/>
            <person name="Wollam A."/>
            <person name="Pepin K.H."/>
            <person name="Johnson M."/>
            <person name="Bhonagiri V."/>
            <person name="Zhang X."/>
            <person name="Suruliraj S."/>
            <person name="Warren W."/>
            <person name="Chinwalla A."/>
            <person name="Mardis E.R."/>
            <person name="Wilson R.K."/>
        </authorList>
    </citation>
    <scope>NUCLEOTIDE SEQUENCE [LARGE SCALE GENOMIC DNA]</scope>
    <source>
        <strain evidence="2 3">YIT 12057</strain>
    </source>
</reference>
<keyword evidence="1" id="KW-0472">Membrane</keyword>
<gene>
    <name evidence="2" type="ORF">HMPREF9446_03298</name>
</gene>
<dbReference type="EMBL" id="AFBN01000096">
    <property type="protein sequence ID" value="EGF52089.1"/>
    <property type="molecule type" value="Genomic_DNA"/>
</dbReference>
<evidence type="ECO:0000256" key="1">
    <source>
        <dbReference type="SAM" id="Phobius"/>
    </source>
</evidence>
<evidence type="ECO:0008006" key="4">
    <source>
        <dbReference type="Google" id="ProtNLM"/>
    </source>
</evidence>
<dbReference type="RefSeq" id="WP_009126517.1">
    <property type="nucleotide sequence ID" value="NZ_GL882689.1"/>
</dbReference>
<dbReference type="AlphaFoldDB" id="F3PX10"/>
<dbReference type="PANTHER" id="PTHR21180">
    <property type="entry name" value="ENDONUCLEASE/EXONUCLEASE/PHOSPHATASE FAMILY DOMAIN-CONTAINING PROTEIN 1"/>
    <property type="match status" value="1"/>
</dbReference>
<dbReference type="STRING" id="763034.HMPREF9446_03298"/>
<keyword evidence="1" id="KW-1133">Transmembrane helix</keyword>
<organism evidence="2 3">
    <name type="scientific">Bacteroides fluxus YIT 12057</name>
    <dbReference type="NCBI Taxonomy" id="763034"/>
    <lineage>
        <taxon>Bacteria</taxon>
        <taxon>Pseudomonadati</taxon>
        <taxon>Bacteroidota</taxon>
        <taxon>Bacteroidia</taxon>
        <taxon>Bacteroidales</taxon>
        <taxon>Bacteroidaceae</taxon>
        <taxon>Bacteroides</taxon>
    </lineage>
</organism>
<dbReference type="GeneID" id="86050692"/>
<dbReference type="Gene3D" id="1.10.150.310">
    <property type="entry name" value="Tex RuvX-like domain-like"/>
    <property type="match status" value="1"/>
</dbReference>
<dbReference type="InterPro" id="IPR051675">
    <property type="entry name" value="Endo/Exo/Phosphatase_dom_1"/>
</dbReference>
<sequence>MQNPFKDFLYFSREEKRGILILIAGIILVFLSGYLYSYQRNRHLFTEEDIRRQTAAVAECDSFIASVQKKEKQWKQRFPKNNHKREQKENIVLSTFDPNTADSLTLCRLGLPDWMVRNILKYRKKGGRFRKTEDFKKIYGLTEAQYHALLPYIHISRTDTATTYMAQLYTPPAAKDTTAHLYKYPAGTVIDLNRADTTELKKIPGIGSGIARMIAHYRQRLGGFHNIGQLQEINLDFHRLKPWFHINGKDIRLINLNRAGIESLRNHPYINFYQAKAFVEYRKKKGRLHSLKPFGIYEEFSEMDLERISHYVCFE</sequence>
<dbReference type="GO" id="GO:0015627">
    <property type="term" value="C:type II protein secretion system complex"/>
    <property type="evidence" value="ECO:0007669"/>
    <property type="project" value="TreeGrafter"/>
</dbReference>
<dbReference type="InterPro" id="IPR010994">
    <property type="entry name" value="RuvA_2-like"/>
</dbReference>
<evidence type="ECO:0000313" key="2">
    <source>
        <dbReference type="EMBL" id="EGF52089.1"/>
    </source>
</evidence>
<name>F3PX10_9BACE</name>
<feature type="transmembrane region" description="Helical" evidence="1">
    <location>
        <begin position="18"/>
        <end position="36"/>
    </location>
</feature>
<dbReference type="PANTHER" id="PTHR21180:SF32">
    <property type="entry name" value="ENDONUCLEASE_EXONUCLEASE_PHOSPHATASE FAMILY DOMAIN-CONTAINING PROTEIN 1"/>
    <property type="match status" value="1"/>
</dbReference>
<accession>F3PX10</accession>
<dbReference type="eggNOG" id="COG1555">
    <property type="taxonomic scope" value="Bacteria"/>
</dbReference>
<keyword evidence="3" id="KW-1185">Reference proteome</keyword>